<name>A0A4U1BZC4_9SPHI</name>
<protein>
    <recommendedName>
        <fullName evidence="4">MotA/TolQ/ExbB proton channel domain-containing protein</fullName>
    </recommendedName>
</protein>
<gene>
    <name evidence="2" type="ORF">FA046_13320</name>
</gene>
<keyword evidence="1" id="KW-0472">Membrane</keyword>
<feature type="transmembrane region" description="Helical" evidence="1">
    <location>
        <begin position="45"/>
        <end position="65"/>
    </location>
</feature>
<accession>A0A4U1BZC4</accession>
<evidence type="ECO:0000256" key="1">
    <source>
        <dbReference type="SAM" id="Phobius"/>
    </source>
</evidence>
<comment type="caution">
    <text evidence="2">The sequence shown here is derived from an EMBL/GenBank/DDBJ whole genome shotgun (WGS) entry which is preliminary data.</text>
</comment>
<dbReference type="EMBL" id="SWBP01000004">
    <property type="protein sequence ID" value="TKB97043.1"/>
    <property type="molecule type" value="Genomic_DNA"/>
</dbReference>
<dbReference type="OrthoDB" id="9798009at2"/>
<organism evidence="2 3">
    <name type="scientific">Pedobacter cryophilus</name>
    <dbReference type="NCBI Taxonomy" id="2571271"/>
    <lineage>
        <taxon>Bacteria</taxon>
        <taxon>Pseudomonadati</taxon>
        <taxon>Bacteroidota</taxon>
        <taxon>Sphingobacteriia</taxon>
        <taxon>Sphingobacteriales</taxon>
        <taxon>Sphingobacteriaceae</taxon>
        <taxon>Pedobacter</taxon>
    </lineage>
</organism>
<keyword evidence="3" id="KW-1185">Reference proteome</keyword>
<proteinExistence type="predicted"/>
<evidence type="ECO:0008006" key="4">
    <source>
        <dbReference type="Google" id="ProtNLM"/>
    </source>
</evidence>
<keyword evidence="1" id="KW-0812">Transmembrane</keyword>
<reference evidence="2 3" key="1">
    <citation type="submission" date="2019-04" db="EMBL/GenBank/DDBJ databases">
        <title>Pedobacter sp. AR-3-17 sp. nov., isolated from Arctic soil.</title>
        <authorList>
            <person name="Dahal R.H."/>
            <person name="Kim D.-U."/>
        </authorList>
    </citation>
    <scope>NUCLEOTIDE SEQUENCE [LARGE SCALE GENOMIC DNA]</scope>
    <source>
        <strain evidence="2 3">AR-3-17</strain>
    </source>
</reference>
<dbReference type="RefSeq" id="WP_136827008.1">
    <property type="nucleotide sequence ID" value="NZ_SWBP01000004.1"/>
</dbReference>
<feature type="transmembrane region" description="Helical" evidence="1">
    <location>
        <begin position="7"/>
        <end position="25"/>
    </location>
</feature>
<sequence length="470" mass="53524">MKQAIELLPYGLLVIWTIFSIYYLLRAKRTPNEINPYIFDSIPQVFPTLGILGTFLGIAYGLFYFDVKHMDDSIPELLNGLKTAFIASIFGIIGLLIFSKLTALVQHTNEKDKAVSSDEITALNTLIDHTKKASSENAINFKTLNSSIIGDGDESLATQFAKIKNQMTEQTEKLSKIQTALGGDSETSLLTQIQKLRAEQGEYAKLTSTNSTFIVETMNKNNEIIRTKFDEFTKLLTENNTKALVEAMEKVITDFNTQMNELIQRLVKENFEELNNSVKNLNDWQKQNKEQIAILISQFNQTTSNLETSSKNILEISTNTKSLTDNNSILQQMITELKKVMIEDKKFTELASKLQLATNNIENSSSQLADYMKKEKGFQESINQLLDKLKEIEQIKDINGKFWKDIETRMNDGVNIIAKSNDKLSKDVEKLDSEFKKRLSESFMSLDKVLQAMVLEYQKKTTEIFNELKN</sequence>
<evidence type="ECO:0000313" key="2">
    <source>
        <dbReference type="EMBL" id="TKB97043.1"/>
    </source>
</evidence>
<evidence type="ECO:0000313" key="3">
    <source>
        <dbReference type="Proteomes" id="UP000308181"/>
    </source>
</evidence>
<keyword evidence="1" id="KW-1133">Transmembrane helix</keyword>
<dbReference type="Proteomes" id="UP000308181">
    <property type="component" value="Unassembled WGS sequence"/>
</dbReference>
<feature type="transmembrane region" description="Helical" evidence="1">
    <location>
        <begin position="77"/>
        <end position="98"/>
    </location>
</feature>
<dbReference type="AlphaFoldDB" id="A0A4U1BZC4"/>